<keyword evidence="1" id="KW-1133">Transmembrane helix</keyword>
<gene>
    <name evidence="2" type="ORF">GWI33_006747</name>
</gene>
<keyword evidence="1" id="KW-0812">Transmembrane</keyword>
<evidence type="ECO:0000313" key="2">
    <source>
        <dbReference type="EMBL" id="KAF7279788.1"/>
    </source>
</evidence>
<keyword evidence="3" id="KW-1185">Reference proteome</keyword>
<organism evidence="2 3">
    <name type="scientific">Rhynchophorus ferrugineus</name>
    <name type="common">Red palm weevil</name>
    <name type="synonym">Curculio ferrugineus</name>
    <dbReference type="NCBI Taxonomy" id="354439"/>
    <lineage>
        <taxon>Eukaryota</taxon>
        <taxon>Metazoa</taxon>
        <taxon>Ecdysozoa</taxon>
        <taxon>Arthropoda</taxon>
        <taxon>Hexapoda</taxon>
        <taxon>Insecta</taxon>
        <taxon>Pterygota</taxon>
        <taxon>Neoptera</taxon>
        <taxon>Endopterygota</taxon>
        <taxon>Coleoptera</taxon>
        <taxon>Polyphaga</taxon>
        <taxon>Cucujiformia</taxon>
        <taxon>Curculionidae</taxon>
        <taxon>Dryophthorinae</taxon>
        <taxon>Rhynchophorus</taxon>
    </lineage>
</organism>
<name>A0A834IKN6_RHYFE</name>
<evidence type="ECO:0000313" key="3">
    <source>
        <dbReference type="Proteomes" id="UP000625711"/>
    </source>
</evidence>
<reference evidence="2" key="1">
    <citation type="submission" date="2020-08" db="EMBL/GenBank/DDBJ databases">
        <title>Genome sequencing and assembly of the red palm weevil Rhynchophorus ferrugineus.</title>
        <authorList>
            <person name="Dias G.B."/>
            <person name="Bergman C.M."/>
            <person name="Manee M."/>
        </authorList>
    </citation>
    <scope>NUCLEOTIDE SEQUENCE</scope>
    <source>
        <strain evidence="2">AA-2017</strain>
        <tissue evidence="2">Whole larva</tissue>
    </source>
</reference>
<proteinExistence type="predicted"/>
<feature type="transmembrane region" description="Helical" evidence="1">
    <location>
        <begin position="111"/>
        <end position="131"/>
    </location>
</feature>
<keyword evidence="1" id="KW-0472">Membrane</keyword>
<protein>
    <submittedName>
        <fullName evidence="2">Uncharacterized protein</fullName>
    </submittedName>
</protein>
<evidence type="ECO:0000256" key="1">
    <source>
        <dbReference type="SAM" id="Phobius"/>
    </source>
</evidence>
<dbReference type="AlphaFoldDB" id="A0A834IKN6"/>
<comment type="caution">
    <text evidence="2">The sequence shown here is derived from an EMBL/GenBank/DDBJ whole genome shotgun (WGS) entry which is preliminary data.</text>
</comment>
<accession>A0A834IKN6</accession>
<dbReference type="EMBL" id="JAACXV010000340">
    <property type="protein sequence ID" value="KAF7279788.1"/>
    <property type="molecule type" value="Genomic_DNA"/>
</dbReference>
<sequence>MDICDILVSPLPVRWHTRVRGRGLYTPSSLGRAVTALPFPLTSSAIQSGSRCGVLRSSRTLVRYGFEIAVYETDFVRLVIERKFVLGPWGAVPRRRFYWGAATIPMRCDKFLRFLAAAGVFFWSTLVPVIVADWW</sequence>
<dbReference type="Proteomes" id="UP000625711">
    <property type="component" value="Unassembled WGS sequence"/>
</dbReference>